<gene>
    <name evidence="1" type="ORF">DHETER_LOCUS3935</name>
</gene>
<sequence>NVEVDYAVMRLQQMYTEEKNGTENDYIIAMRLQEMYNKERTRNMKKLLKGPIKNLKKKSLTTKIFSKAILMVLIMMTPPPYYPSQKAAKHPSVHLKYPQQFPHQFPQQFSPYQQQTTPNYQEMFPQFMNAQKFLSLNDFSKEIARPKATFHMDNRFFCTDPEVWNDDDERVDVEHNWKRSINTIDRLLVTITELSSTSTKAIENMKNYRNRIKYEIAKMTQDIANIQQVQDSLEAAQKALQKTGDQKNSYSIYTKTETITLDVDFRWKQDLELITRSLGSRDICTICNCEP</sequence>
<keyword evidence="2" id="KW-1185">Reference proteome</keyword>
<accession>A0ACA9LE59</accession>
<reference evidence="1" key="1">
    <citation type="submission" date="2021-06" db="EMBL/GenBank/DDBJ databases">
        <authorList>
            <person name="Kallberg Y."/>
            <person name="Tangrot J."/>
            <person name="Rosling A."/>
        </authorList>
    </citation>
    <scope>NUCLEOTIDE SEQUENCE</scope>
    <source>
        <strain evidence="1">IL203A</strain>
    </source>
</reference>
<proteinExistence type="predicted"/>
<protein>
    <submittedName>
        <fullName evidence="1">4312_t:CDS:1</fullName>
    </submittedName>
</protein>
<dbReference type="EMBL" id="CAJVPU010003679">
    <property type="protein sequence ID" value="CAG8521432.1"/>
    <property type="molecule type" value="Genomic_DNA"/>
</dbReference>
<name>A0ACA9LE59_9GLOM</name>
<evidence type="ECO:0000313" key="1">
    <source>
        <dbReference type="EMBL" id="CAG8521432.1"/>
    </source>
</evidence>
<evidence type="ECO:0000313" key="2">
    <source>
        <dbReference type="Proteomes" id="UP000789702"/>
    </source>
</evidence>
<feature type="non-terminal residue" evidence="1">
    <location>
        <position position="1"/>
    </location>
</feature>
<organism evidence="1 2">
    <name type="scientific">Dentiscutata heterogama</name>
    <dbReference type="NCBI Taxonomy" id="1316150"/>
    <lineage>
        <taxon>Eukaryota</taxon>
        <taxon>Fungi</taxon>
        <taxon>Fungi incertae sedis</taxon>
        <taxon>Mucoromycota</taxon>
        <taxon>Glomeromycotina</taxon>
        <taxon>Glomeromycetes</taxon>
        <taxon>Diversisporales</taxon>
        <taxon>Gigasporaceae</taxon>
        <taxon>Dentiscutata</taxon>
    </lineage>
</organism>
<dbReference type="Proteomes" id="UP000789702">
    <property type="component" value="Unassembled WGS sequence"/>
</dbReference>
<comment type="caution">
    <text evidence="1">The sequence shown here is derived from an EMBL/GenBank/DDBJ whole genome shotgun (WGS) entry which is preliminary data.</text>
</comment>